<proteinExistence type="inferred from homology"/>
<feature type="signal peptide" evidence="10">
    <location>
        <begin position="1"/>
        <end position="28"/>
    </location>
</feature>
<keyword evidence="4" id="KW-0133">Cell shape</keyword>
<dbReference type="Pfam" id="PF00768">
    <property type="entry name" value="Peptidase_S11"/>
    <property type="match status" value="1"/>
</dbReference>
<comment type="caution">
    <text evidence="12">The sequence shown here is derived from an EMBL/GenBank/DDBJ whole genome shotgun (WGS) entry which is preliminary data.</text>
</comment>
<feature type="active site" description="Proton acceptor" evidence="7">
    <location>
        <position position="70"/>
    </location>
</feature>
<dbReference type="Proteomes" id="UP000051006">
    <property type="component" value="Unassembled WGS sequence"/>
</dbReference>
<name>A0A0R2LC03_9LACO</name>
<reference evidence="12 13" key="1">
    <citation type="journal article" date="2015" name="Genome Announc.">
        <title>Expanding the biotechnology potential of lactobacilli through comparative genomics of 213 strains and associated genera.</title>
        <authorList>
            <person name="Sun Z."/>
            <person name="Harris H.M."/>
            <person name="McCann A."/>
            <person name="Guo C."/>
            <person name="Argimon S."/>
            <person name="Zhang W."/>
            <person name="Yang X."/>
            <person name="Jeffery I.B."/>
            <person name="Cooney J.C."/>
            <person name="Kagawa T.F."/>
            <person name="Liu W."/>
            <person name="Song Y."/>
            <person name="Salvetti E."/>
            <person name="Wrobel A."/>
            <person name="Rasinkangas P."/>
            <person name="Parkhill J."/>
            <person name="Rea M.C."/>
            <person name="O'Sullivan O."/>
            <person name="Ritari J."/>
            <person name="Douillard F.P."/>
            <person name="Paul Ross R."/>
            <person name="Yang R."/>
            <person name="Briner A.E."/>
            <person name="Felis G.E."/>
            <person name="de Vos W.M."/>
            <person name="Barrangou R."/>
            <person name="Klaenhammer T.R."/>
            <person name="Caufield P.W."/>
            <person name="Cui Y."/>
            <person name="Zhang H."/>
            <person name="O'Toole P.W."/>
        </authorList>
    </citation>
    <scope>NUCLEOTIDE SEQUENCE [LARGE SCALE GENOMIC DNA]</scope>
    <source>
        <strain evidence="12 13">DSM 24716</strain>
    </source>
</reference>
<dbReference type="InterPro" id="IPR012338">
    <property type="entry name" value="Beta-lactam/transpept-like"/>
</dbReference>
<dbReference type="PANTHER" id="PTHR21581:SF11">
    <property type="entry name" value="D-ALANYL-D-ALANINE CARBOXYPEPTIDASE DACA"/>
    <property type="match status" value="1"/>
</dbReference>
<feature type="domain" description="Peptidase S11 D-alanyl-D-alanine carboxypeptidase A N-terminal" evidence="11">
    <location>
        <begin position="32"/>
        <end position="286"/>
    </location>
</feature>
<accession>A0A0R2LC03</accession>
<dbReference type="PANTHER" id="PTHR21581">
    <property type="entry name" value="D-ALANYL-D-ALANINE CARBOXYPEPTIDASE"/>
    <property type="match status" value="1"/>
</dbReference>
<dbReference type="GO" id="GO:0008360">
    <property type="term" value="P:regulation of cell shape"/>
    <property type="evidence" value="ECO:0007669"/>
    <property type="project" value="UniProtKB-KW"/>
</dbReference>
<keyword evidence="13" id="KW-1185">Reference proteome</keyword>
<evidence type="ECO:0000256" key="7">
    <source>
        <dbReference type="PIRSR" id="PIRSR618044-1"/>
    </source>
</evidence>
<dbReference type="InterPro" id="IPR001967">
    <property type="entry name" value="Peptidase_S11_N"/>
</dbReference>
<comment type="similarity">
    <text evidence="1 9">Belongs to the peptidase S11 family.</text>
</comment>
<feature type="active site" evidence="7">
    <location>
        <position position="131"/>
    </location>
</feature>
<feature type="chain" id="PRO_5006419872" evidence="10">
    <location>
        <begin position="29"/>
        <end position="413"/>
    </location>
</feature>
<dbReference type="GO" id="GO:0009252">
    <property type="term" value="P:peptidoglycan biosynthetic process"/>
    <property type="evidence" value="ECO:0007669"/>
    <property type="project" value="UniProtKB-KW"/>
</dbReference>
<dbReference type="GO" id="GO:0009002">
    <property type="term" value="F:serine-type D-Ala-D-Ala carboxypeptidase activity"/>
    <property type="evidence" value="ECO:0007669"/>
    <property type="project" value="InterPro"/>
</dbReference>
<evidence type="ECO:0000256" key="9">
    <source>
        <dbReference type="RuleBase" id="RU004016"/>
    </source>
</evidence>
<dbReference type="GO" id="GO:0006508">
    <property type="term" value="P:proteolysis"/>
    <property type="evidence" value="ECO:0007669"/>
    <property type="project" value="InterPro"/>
</dbReference>
<evidence type="ECO:0000256" key="10">
    <source>
        <dbReference type="SAM" id="SignalP"/>
    </source>
</evidence>
<feature type="active site" description="Proton acceptor" evidence="7">
    <location>
        <position position="67"/>
    </location>
</feature>
<dbReference type="GO" id="GO:0071555">
    <property type="term" value="P:cell wall organization"/>
    <property type="evidence" value="ECO:0007669"/>
    <property type="project" value="UniProtKB-KW"/>
</dbReference>
<keyword evidence="2 10" id="KW-0732">Signal</keyword>
<dbReference type="InterPro" id="IPR018044">
    <property type="entry name" value="Peptidase_S11"/>
</dbReference>
<keyword evidence="3" id="KW-0378">Hydrolase</keyword>
<evidence type="ECO:0000256" key="8">
    <source>
        <dbReference type="PIRSR" id="PIRSR618044-2"/>
    </source>
</evidence>
<protein>
    <submittedName>
        <fullName evidence="12">D-alanyl-D-alanine carboxypeptidase</fullName>
    </submittedName>
</protein>
<evidence type="ECO:0000256" key="6">
    <source>
        <dbReference type="ARBA" id="ARBA00023316"/>
    </source>
</evidence>
<keyword evidence="12" id="KW-0645">Protease</keyword>
<gene>
    <name evidence="12" type="ORF">IV57_GL000680</name>
</gene>
<evidence type="ECO:0000313" key="13">
    <source>
        <dbReference type="Proteomes" id="UP000051006"/>
    </source>
</evidence>
<dbReference type="PATRIC" id="fig|993692.3.peg.687"/>
<evidence type="ECO:0000256" key="3">
    <source>
        <dbReference type="ARBA" id="ARBA00022801"/>
    </source>
</evidence>
<organism evidence="12 13">
    <name type="scientific">Companilactobacillus kimchiensis</name>
    <dbReference type="NCBI Taxonomy" id="993692"/>
    <lineage>
        <taxon>Bacteria</taxon>
        <taxon>Bacillati</taxon>
        <taxon>Bacillota</taxon>
        <taxon>Bacilli</taxon>
        <taxon>Lactobacillales</taxon>
        <taxon>Lactobacillaceae</taxon>
        <taxon>Companilactobacillus</taxon>
    </lineage>
</organism>
<dbReference type="STRING" id="993692.IV57_GL000680"/>
<keyword evidence="5" id="KW-0573">Peptidoglycan synthesis</keyword>
<evidence type="ECO:0000313" key="12">
    <source>
        <dbReference type="EMBL" id="KRN98977.1"/>
    </source>
</evidence>
<evidence type="ECO:0000256" key="4">
    <source>
        <dbReference type="ARBA" id="ARBA00022960"/>
    </source>
</evidence>
<keyword evidence="12" id="KW-0121">Carboxypeptidase</keyword>
<evidence type="ECO:0000256" key="2">
    <source>
        <dbReference type="ARBA" id="ARBA00022729"/>
    </source>
</evidence>
<dbReference type="AlphaFoldDB" id="A0A0R2LC03"/>
<evidence type="ECO:0000256" key="5">
    <source>
        <dbReference type="ARBA" id="ARBA00022984"/>
    </source>
</evidence>
<dbReference type="SUPFAM" id="SSF56601">
    <property type="entry name" value="beta-lactamase/transpeptidase-like"/>
    <property type="match status" value="1"/>
</dbReference>
<feature type="binding site" evidence="8">
    <location>
        <position position="256"/>
    </location>
    <ligand>
        <name>substrate</name>
    </ligand>
</feature>
<dbReference type="EMBL" id="JQCF01000014">
    <property type="protein sequence ID" value="KRN98977.1"/>
    <property type="molecule type" value="Genomic_DNA"/>
</dbReference>
<evidence type="ECO:0000259" key="11">
    <source>
        <dbReference type="Pfam" id="PF00768"/>
    </source>
</evidence>
<dbReference type="PRINTS" id="PR00725">
    <property type="entry name" value="DADACBPTASE1"/>
</dbReference>
<evidence type="ECO:0000256" key="1">
    <source>
        <dbReference type="ARBA" id="ARBA00007164"/>
    </source>
</evidence>
<keyword evidence="6" id="KW-0961">Cell wall biogenesis/degradation</keyword>
<dbReference type="OrthoDB" id="9791132at2"/>
<dbReference type="RefSeq" id="WP_057881028.1">
    <property type="nucleotide sequence ID" value="NZ_JQCF01000014.1"/>
</dbReference>
<sequence>MKNFVKKLMLVMSVVILTLPIFTSTVQAESTVEAEPEINATAGMIFDEHTGQIVYKKNADEKVAIGSITKIVTLYLVTKAIKEGKFTEQDTLRPTQAQAAMTQKSELTNVKLDADKDYTVKDLYSAAWIVSSNSAAMMLADKVAGSQANFVKLMRSTVSSWGIKGAKLYNVSGLNNSDLDAGMYLGPKNGENKLSANDIGVIVKHVLDEYPEVLKTTSMPKLAFPIDGVVKSFDSLNLLLKGSRDYQEGNEFDGLKTGTTAEAGESFVGTLPLNDTRIVTIVLNAQGEKTDLDKRFRSTQRLVSYLKEHYERKEILKKDQNIQINDKKYKTYEPIYTWLPKNFNIEELRYTVSSGDLGFTAIHNKQTVKLIATNTGNGYLPFKKADVKKVVHEKKTNQKSWWNQIVEFFNHLF</sequence>
<dbReference type="Gene3D" id="3.40.710.10">
    <property type="entry name" value="DD-peptidase/beta-lactamase superfamily"/>
    <property type="match status" value="1"/>
</dbReference>